<feature type="domain" description="FecR N-terminal" evidence="2">
    <location>
        <begin position="18"/>
        <end position="59"/>
    </location>
</feature>
<feature type="transmembrane region" description="Helical" evidence="1">
    <location>
        <begin position="94"/>
        <end position="113"/>
    </location>
</feature>
<accession>A0ABW1XMW0</accession>
<evidence type="ECO:0000313" key="4">
    <source>
        <dbReference type="Proteomes" id="UP001596364"/>
    </source>
</evidence>
<sequence>MMSIEEWTGYGLPEEITDAAIAWLVKLESGEMDEAQHQQFKSWLDAQPEHRWAFEDVSTVWAKSSVVRTSLSPIAIQTAHKPAAAPARISRADLYTLITLAAVFAGVLLGSALQ</sequence>
<evidence type="ECO:0000313" key="3">
    <source>
        <dbReference type="EMBL" id="MFC6441369.1"/>
    </source>
</evidence>
<dbReference type="EMBL" id="JBHSUS010000001">
    <property type="protein sequence ID" value="MFC6441369.1"/>
    <property type="molecule type" value="Genomic_DNA"/>
</dbReference>
<keyword evidence="1" id="KW-1133">Transmembrane helix</keyword>
<gene>
    <name evidence="3" type="ORF">ACFP85_14545</name>
</gene>
<proteinExistence type="predicted"/>
<dbReference type="RefSeq" id="WP_131257867.1">
    <property type="nucleotide sequence ID" value="NZ_JBHSUS010000001.1"/>
</dbReference>
<keyword evidence="1" id="KW-0812">Transmembrane</keyword>
<protein>
    <submittedName>
        <fullName evidence="3">FecR/PupR family sigma factor regulator</fullName>
    </submittedName>
</protein>
<organism evidence="3 4">
    <name type="scientific">Pseudobowmanella zhangzhouensis</name>
    <dbReference type="NCBI Taxonomy" id="1537679"/>
    <lineage>
        <taxon>Bacteria</taxon>
        <taxon>Pseudomonadati</taxon>
        <taxon>Pseudomonadota</taxon>
        <taxon>Gammaproteobacteria</taxon>
        <taxon>Alteromonadales</taxon>
        <taxon>Alteromonadaceae</taxon>
    </lineage>
</organism>
<reference evidence="4" key="1">
    <citation type="journal article" date="2019" name="Int. J. Syst. Evol. Microbiol.">
        <title>The Global Catalogue of Microorganisms (GCM) 10K type strain sequencing project: providing services to taxonomists for standard genome sequencing and annotation.</title>
        <authorList>
            <consortium name="The Broad Institute Genomics Platform"/>
            <consortium name="The Broad Institute Genome Sequencing Center for Infectious Disease"/>
            <person name="Wu L."/>
            <person name="Ma J."/>
        </authorList>
    </citation>
    <scope>NUCLEOTIDE SEQUENCE [LARGE SCALE GENOMIC DNA]</scope>
    <source>
        <strain evidence="4">CGMCC 1.16031</strain>
    </source>
</reference>
<evidence type="ECO:0000256" key="1">
    <source>
        <dbReference type="SAM" id="Phobius"/>
    </source>
</evidence>
<name>A0ABW1XMW0_9ALTE</name>
<dbReference type="Pfam" id="PF16220">
    <property type="entry name" value="DUF4880"/>
    <property type="match status" value="1"/>
</dbReference>
<dbReference type="InterPro" id="IPR032623">
    <property type="entry name" value="FecR_N"/>
</dbReference>
<keyword evidence="4" id="KW-1185">Reference proteome</keyword>
<dbReference type="Proteomes" id="UP001596364">
    <property type="component" value="Unassembled WGS sequence"/>
</dbReference>
<keyword evidence="1" id="KW-0472">Membrane</keyword>
<evidence type="ECO:0000259" key="2">
    <source>
        <dbReference type="Pfam" id="PF16220"/>
    </source>
</evidence>
<comment type="caution">
    <text evidence="3">The sequence shown here is derived from an EMBL/GenBank/DDBJ whole genome shotgun (WGS) entry which is preliminary data.</text>
</comment>